<accession>A0ABP9VAV1</accession>
<dbReference type="EMBL" id="BAABRN010000022">
    <property type="protein sequence ID" value="GAA5502389.1"/>
    <property type="molecule type" value="Genomic_DNA"/>
</dbReference>
<dbReference type="Proteomes" id="UP001458946">
    <property type="component" value="Unassembled WGS sequence"/>
</dbReference>
<gene>
    <name evidence="1" type="primary">cse3</name>
    <name evidence="1" type="ORF">Dxin01_02133</name>
</gene>
<dbReference type="Gene3D" id="3.30.70.1200">
    <property type="entry name" value="Crispr-associated protein, domain 1"/>
    <property type="match status" value="1"/>
</dbReference>
<sequence>MYLSRLHLNPRSKQAANDLRSAYSFHQSIRWAFEGAGETPGPLPAGERLLWRNDAEQGLLVQSQTRPRWEALDERWPDYFQDAQVKTFDLSGLSDGQSFLFRLRANVTVSRWRDGQNRDEDTRTKREALRGAREQLDWLDRQGERGGFSVVGADIVQSGNVRLYKKFGGPPMTLFAVTFEGLLVAEDPARLAQTVSDGIGKGKALGFGLLSLRRSGS</sequence>
<dbReference type="InterPro" id="IPR010179">
    <property type="entry name" value="CRISPR-assoc_prot_Cse3"/>
</dbReference>
<organism evidence="1 2">
    <name type="scientific">Deinococcus xinjiangensis</name>
    <dbReference type="NCBI Taxonomy" id="457454"/>
    <lineage>
        <taxon>Bacteria</taxon>
        <taxon>Thermotogati</taxon>
        <taxon>Deinococcota</taxon>
        <taxon>Deinococci</taxon>
        <taxon>Deinococcales</taxon>
        <taxon>Deinococcaceae</taxon>
        <taxon>Deinococcus</taxon>
    </lineage>
</organism>
<dbReference type="SUPFAM" id="SSF117987">
    <property type="entry name" value="CRISPR-associated protein"/>
    <property type="match status" value="2"/>
</dbReference>
<protein>
    <submittedName>
        <fullName evidence="1">CRISPR-associated endoribonuclease Cse3</fullName>
    </submittedName>
</protein>
<reference evidence="1 2" key="1">
    <citation type="submission" date="2024-02" db="EMBL/GenBank/DDBJ databases">
        <title>Deinococcus xinjiangensis NBRC 107630.</title>
        <authorList>
            <person name="Ichikawa N."/>
            <person name="Katano-Makiyama Y."/>
            <person name="Hidaka K."/>
        </authorList>
    </citation>
    <scope>NUCLEOTIDE SEQUENCE [LARGE SCALE GENOMIC DNA]</scope>
    <source>
        <strain evidence="1 2">NBRC 107630</strain>
    </source>
</reference>
<evidence type="ECO:0000313" key="2">
    <source>
        <dbReference type="Proteomes" id="UP001458946"/>
    </source>
</evidence>
<dbReference type="Pfam" id="PF08798">
    <property type="entry name" value="CRISPR_assoc"/>
    <property type="match status" value="1"/>
</dbReference>
<evidence type="ECO:0000313" key="1">
    <source>
        <dbReference type="EMBL" id="GAA5502389.1"/>
    </source>
</evidence>
<dbReference type="NCBIfam" id="TIGR01907">
    <property type="entry name" value="casE_Cse3"/>
    <property type="match status" value="1"/>
</dbReference>
<dbReference type="CDD" id="cd09727">
    <property type="entry name" value="Cas6_I-E"/>
    <property type="match status" value="1"/>
</dbReference>
<dbReference type="Gene3D" id="3.30.70.1210">
    <property type="entry name" value="Crispr-associated protein, domain 2"/>
    <property type="match status" value="1"/>
</dbReference>
<dbReference type="SMART" id="SM01101">
    <property type="entry name" value="CRISPR_assoc"/>
    <property type="match status" value="1"/>
</dbReference>
<name>A0ABP9VAV1_9DEIO</name>
<keyword evidence="2" id="KW-1185">Reference proteome</keyword>
<comment type="caution">
    <text evidence="1">The sequence shown here is derived from an EMBL/GenBank/DDBJ whole genome shotgun (WGS) entry which is preliminary data.</text>
</comment>
<dbReference type="RefSeq" id="WP_353542359.1">
    <property type="nucleotide sequence ID" value="NZ_BAABRN010000022.1"/>
</dbReference>
<proteinExistence type="predicted"/>